<dbReference type="GO" id="GO:0016712">
    <property type="term" value="F:oxidoreductase activity, acting on paired donors, with incorporation or reduction of molecular oxygen, reduced flavin or flavoprotein as one donor, and incorporation of one atom of oxygen"/>
    <property type="evidence" value="ECO:0007669"/>
    <property type="project" value="InterPro"/>
</dbReference>
<evidence type="ECO:0000256" key="9">
    <source>
        <dbReference type="PIRSR" id="PIRSR602402-1"/>
    </source>
</evidence>
<dbReference type="PANTHER" id="PTHR24287:SF18">
    <property type="entry name" value="CYTOCHROME P450 MONOOXYGENASE APDE-RELATED"/>
    <property type="match status" value="1"/>
</dbReference>
<keyword evidence="6 9" id="KW-0408">Iron</keyword>
<keyword evidence="8 10" id="KW-0503">Monooxygenase</keyword>
<reference evidence="11 12" key="1">
    <citation type="submission" date="2017-11" db="EMBL/GenBank/DDBJ databases">
        <title>Comparative genomics of Botrytis spp.</title>
        <authorList>
            <person name="Valero-Jimenez C.A."/>
            <person name="Tapia P."/>
            <person name="Veloso J."/>
            <person name="Silva-Moreno E."/>
            <person name="Staats M."/>
            <person name="Valdes J.H."/>
            <person name="Van Kan J.A.L."/>
        </authorList>
    </citation>
    <scope>NUCLEOTIDE SEQUENCE [LARGE SCALE GENOMIC DNA]</scope>
    <source>
        <strain evidence="11 12">MUCL2830</strain>
    </source>
</reference>
<dbReference type="Proteomes" id="UP000297299">
    <property type="component" value="Unassembled WGS sequence"/>
</dbReference>
<dbReference type="EMBL" id="PHWZ01000010">
    <property type="protein sequence ID" value="TEY85912.1"/>
    <property type="molecule type" value="Genomic_DNA"/>
</dbReference>
<dbReference type="InterPro" id="IPR002402">
    <property type="entry name" value="Cyt_P450_E_grp-II"/>
</dbReference>
<dbReference type="GO" id="GO:0005506">
    <property type="term" value="F:iron ion binding"/>
    <property type="evidence" value="ECO:0007669"/>
    <property type="project" value="InterPro"/>
</dbReference>
<comment type="caution">
    <text evidence="11">The sequence shown here is derived from an EMBL/GenBank/DDBJ whole genome shotgun (WGS) entry which is preliminary data.</text>
</comment>
<organism evidence="11 12">
    <name type="scientific">Botryotinia calthae</name>
    <dbReference type="NCBI Taxonomy" id="38488"/>
    <lineage>
        <taxon>Eukaryota</taxon>
        <taxon>Fungi</taxon>
        <taxon>Dikarya</taxon>
        <taxon>Ascomycota</taxon>
        <taxon>Pezizomycotina</taxon>
        <taxon>Leotiomycetes</taxon>
        <taxon>Helotiales</taxon>
        <taxon>Sclerotiniaceae</taxon>
        <taxon>Botryotinia</taxon>
    </lineage>
</organism>
<evidence type="ECO:0000313" key="12">
    <source>
        <dbReference type="Proteomes" id="UP000297299"/>
    </source>
</evidence>
<keyword evidence="12" id="KW-1185">Reference proteome</keyword>
<feature type="binding site" description="axial binding residue" evidence="9">
    <location>
        <position position="468"/>
    </location>
    <ligand>
        <name>heme</name>
        <dbReference type="ChEBI" id="CHEBI:30413"/>
    </ligand>
    <ligandPart>
        <name>Fe</name>
        <dbReference type="ChEBI" id="CHEBI:18248"/>
    </ligandPart>
</feature>
<sequence>MAFVLNAVILGILAYCVRWAISRIQENKKTQAIIKNLGCLSPPLLENQRPLGVDRLEQIFRADNESRLMELFLFHFRQTGYTLKQIFLLTPAYGTVDPANLEAIMSTKFSDWGMGPRRAISFPMFGEGIFIQDGEAWKHSRELLRPHFVHRQYEDLEVFRESVDELLDALPKEGGVVDLQPLFFRLTLDTTTAFLFGQSVHSLKSPDSTNEQDFAGAFNAAQEYVVKRFRLLDLYWLIGGKKFTQACSKVHEFADQIIEHNLSLDSESGTDKKYDFLRSVDKSMHGDRELLRGQIVNILVAGRDTTACLLSWTFFLLVRHPKVLAKLQEEVALLGDASELNRTELRNMKYLQNVLKESEFSWAKFKRLMLKYILALRLYPSVPVNTRTSLNDTVLPTGGGPDRKSPIFIKKGTAVAYSVYTMHRRPDLYGMDAEIYRPERWDEPMPMNDKPTNQKWGYLPFNGGPRVCLGMDFALTEAAYTVVRILQKYPGVQLPANEKVELTGVEKQTMTLVVSIKEGCNVHLQVQEDFNEHNNHNNTIA</sequence>
<evidence type="ECO:0008006" key="13">
    <source>
        <dbReference type="Google" id="ProtNLM"/>
    </source>
</evidence>
<dbReference type="Gene3D" id="1.10.630.10">
    <property type="entry name" value="Cytochrome P450"/>
    <property type="match status" value="1"/>
</dbReference>
<name>A0A4Y8DGX9_9HELO</name>
<dbReference type="InterPro" id="IPR002974">
    <property type="entry name" value="Cyt_P450_E_CYP52_ascomycetes"/>
</dbReference>
<keyword evidence="7" id="KW-0843">Virulence</keyword>
<dbReference type="PANTHER" id="PTHR24287">
    <property type="entry name" value="P450, PUTATIVE (EUROFUNG)-RELATED"/>
    <property type="match status" value="1"/>
</dbReference>
<evidence type="ECO:0000256" key="10">
    <source>
        <dbReference type="RuleBase" id="RU000461"/>
    </source>
</evidence>
<comment type="similarity">
    <text evidence="2 10">Belongs to the cytochrome P450 family.</text>
</comment>
<dbReference type="GO" id="GO:0020037">
    <property type="term" value="F:heme binding"/>
    <property type="evidence" value="ECO:0007669"/>
    <property type="project" value="InterPro"/>
</dbReference>
<evidence type="ECO:0000256" key="7">
    <source>
        <dbReference type="ARBA" id="ARBA00023026"/>
    </source>
</evidence>
<accession>A0A4Y8DGX9</accession>
<evidence type="ECO:0000313" key="11">
    <source>
        <dbReference type="EMBL" id="TEY85912.1"/>
    </source>
</evidence>
<keyword evidence="3 9" id="KW-0349">Heme</keyword>
<gene>
    <name evidence="11" type="ORF">BOTCAL_0010g00520</name>
</gene>
<dbReference type="STRING" id="38488.A0A4Y8DGX9"/>
<dbReference type="PRINTS" id="PR00464">
    <property type="entry name" value="EP450II"/>
</dbReference>
<dbReference type="PROSITE" id="PS00086">
    <property type="entry name" value="CYTOCHROME_P450"/>
    <property type="match status" value="1"/>
</dbReference>
<dbReference type="InterPro" id="IPR036396">
    <property type="entry name" value="Cyt_P450_sf"/>
</dbReference>
<protein>
    <recommendedName>
        <fullName evidence="13">Cytochrome P450 alkane hydroxylase</fullName>
    </recommendedName>
</protein>
<dbReference type="Pfam" id="PF00067">
    <property type="entry name" value="p450"/>
    <property type="match status" value="1"/>
</dbReference>
<proteinExistence type="inferred from homology"/>
<keyword evidence="4 9" id="KW-0479">Metal-binding</keyword>
<evidence type="ECO:0000256" key="6">
    <source>
        <dbReference type="ARBA" id="ARBA00023004"/>
    </source>
</evidence>
<dbReference type="PRINTS" id="PR00385">
    <property type="entry name" value="P450"/>
</dbReference>
<dbReference type="InterPro" id="IPR047146">
    <property type="entry name" value="Cyt_P450_E_CYP52_fungi"/>
</dbReference>
<dbReference type="PRINTS" id="PR01239">
    <property type="entry name" value="EP450IICYP52"/>
</dbReference>
<evidence type="ECO:0000256" key="4">
    <source>
        <dbReference type="ARBA" id="ARBA00022723"/>
    </source>
</evidence>
<evidence type="ECO:0000256" key="3">
    <source>
        <dbReference type="ARBA" id="ARBA00022617"/>
    </source>
</evidence>
<dbReference type="InterPro" id="IPR017972">
    <property type="entry name" value="Cyt_P450_CS"/>
</dbReference>
<evidence type="ECO:0000256" key="5">
    <source>
        <dbReference type="ARBA" id="ARBA00023002"/>
    </source>
</evidence>
<evidence type="ECO:0000256" key="1">
    <source>
        <dbReference type="ARBA" id="ARBA00001971"/>
    </source>
</evidence>
<evidence type="ECO:0000256" key="2">
    <source>
        <dbReference type="ARBA" id="ARBA00010617"/>
    </source>
</evidence>
<keyword evidence="5 10" id="KW-0560">Oxidoreductase</keyword>
<evidence type="ECO:0000256" key="8">
    <source>
        <dbReference type="ARBA" id="ARBA00023033"/>
    </source>
</evidence>
<dbReference type="SUPFAM" id="SSF48264">
    <property type="entry name" value="Cytochrome P450"/>
    <property type="match status" value="1"/>
</dbReference>
<dbReference type="AlphaFoldDB" id="A0A4Y8DGX9"/>
<dbReference type="InterPro" id="IPR001128">
    <property type="entry name" value="Cyt_P450"/>
</dbReference>
<dbReference type="CDD" id="cd11063">
    <property type="entry name" value="CYP52"/>
    <property type="match status" value="1"/>
</dbReference>
<comment type="cofactor">
    <cofactor evidence="1 9">
        <name>heme</name>
        <dbReference type="ChEBI" id="CHEBI:30413"/>
    </cofactor>
</comment>
<dbReference type="OrthoDB" id="1470350at2759"/>